<dbReference type="InterPro" id="IPR007351">
    <property type="entry name" value="YjbR"/>
</dbReference>
<evidence type="ECO:0000313" key="1">
    <source>
        <dbReference type="EMBL" id="MBB6672080.1"/>
    </source>
</evidence>
<dbReference type="Pfam" id="PF04237">
    <property type="entry name" value="YjbR"/>
    <property type="match status" value="1"/>
</dbReference>
<sequence>MKHQDLIALGLSYAGTSLRYPFDPKMPVLYVGSKMFALLGDWQGSESVNLKTSPDEAWLQRETYPGTVFPGYHMNKRHWNTVVLDGTVPDRVVSEMLEASYLLVYANLPKAERLRISQTSRPNG</sequence>
<dbReference type="EMBL" id="JACJVP010000024">
    <property type="protein sequence ID" value="MBB6672080.1"/>
    <property type="molecule type" value="Genomic_DNA"/>
</dbReference>
<organism evidence="1 2">
    <name type="scientific">Cohnella nanjingensis</name>
    <dbReference type="NCBI Taxonomy" id="1387779"/>
    <lineage>
        <taxon>Bacteria</taxon>
        <taxon>Bacillati</taxon>
        <taxon>Bacillota</taxon>
        <taxon>Bacilli</taxon>
        <taxon>Bacillales</taxon>
        <taxon>Paenibacillaceae</taxon>
        <taxon>Cohnella</taxon>
    </lineage>
</organism>
<comment type="caution">
    <text evidence="1">The sequence shown here is derived from an EMBL/GenBank/DDBJ whole genome shotgun (WGS) entry which is preliminary data.</text>
</comment>
<keyword evidence="2" id="KW-1185">Reference proteome</keyword>
<dbReference type="GO" id="GO:0003677">
    <property type="term" value="F:DNA binding"/>
    <property type="evidence" value="ECO:0007669"/>
    <property type="project" value="UniProtKB-KW"/>
</dbReference>
<protein>
    <submittedName>
        <fullName evidence="1">MmcQ/YjbR family DNA-binding protein</fullName>
    </submittedName>
</protein>
<dbReference type="InterPro" id="IPR058532">
    <property type="entry name" value="YjbR/MT2646/Rv2570-like"/>
</dbReference>
<proteinExistence type="predicted"/>
<keyword evidence="1" id="KW-0238">DNA-binding</keyword>
<gene>
    <name evidence="1" type="ORF">H7C19_15480</name>
</gene>
<dbReference type="Gene3D" id="3.90.1150.30">
    <property type="match status" value="1"/>
</dbReference>
<reference evidence="1 2" key="1">
    <citation type="submission" date="2020-08" db="EMBL/GenBank/DDBJ databases">
        <title>Cohnella phylogeny.</title>
        <authorList>
            <person name="Dunlap C."/>
        </authorList>
    </citation>
    <scope>NUCLEOTIDE SEQUENCE [LARGE SCALE GENOMIC DNA]</scope>
    <source>
        <strain evidence="1 2">DSM 28246</strain>
    </source>
</reference>
<dbReference type="Proteomes" id="UP000547209">
    <property type="component" value="Unassembled WGS sequence"/>
</dbReference>
<dbReference type="AlphaFoldDB" id="A0A7X0RR87"/>
<dbReference type="PANTHER" id="PTHR35145">
    <property type="entry name" value="CYTOPLASMIC PROTEIN-RELATED"/>
    <property type="match status" value="1"/>
</dbReference>
<accession>A0A7X0RR87</accession>
<name>A0A7X0RR87_9BACL</name>
<dbReference type="PANTHER" id="PTHR35145:SF1">
    <property type="entry name" value="CYTOPLASMIC PROTEIN"/>
    <property type="match status" value="1"/>
</dbReference>
<dbReference type="SUPFAM" id="SSF142906">
    <property type="entry name" value="YjbR-like"/>
    <property type="match status" value="1"/>
</dbReference>
<evidence type="ECO:0000313" key="2">
    <source>
        <dbReference type="Proteomes" id="UP000547209"/>
    </source>
</evidence>
<dbReference type="InterPro" id="IPR038056">
    <property type="entry name" value="YjbR-like_sf"/>
</dbReference>
<dbReference type="RefSeq" id="WP_185143546.1">
    <property type="nucleotide sequence ID" value="NZ_JACJVP010000024.1"/>
</dbReference>